<dbReference type="GO" id="GO:0016755">
    <property type="term" value="F:aminoacyltransferase activity"/>
    <property type="evidence" value="ECO:0007669"/>
    <property type="project" value="TreeGrafter"/>
</dbReference>
<evidence type="ECO:0000313" key="7">
    <source>
        <dbReference type="EMBL" id="EQD64417.1"/>
    </source>
</evidence>
<evidence type="ECO:0000256" key="6">
    <source>
        <dbReference type="SAM" id="Phobius"/>
    </source>
</evidence>
<feature type="transmembrane region" description="Helical" evidence="6">
    <location>
        <begin position="36"/>
        <end position="56"/>
    </location>
</feature>
<sequence length="202" mass="21434">MIPGGLGVFDGLLLLALSAAGVPVGAAGAGLFLFRVVYYLLPMLLALWLGAGMLAQRMPALTRLRERMAAHPLIELLVVPAGYLANFGIRVLALLTFGAGVLLLISAALPSLHQRFLHAAGFISMPVLEGSHWLSIVIGVLLLGLARGIDGRLRVAYRAVQWLLWLAALLVLLKGLHWGEALFLLAVPCCCARGARTSASAR</sequence>
<reference evidence="7" key="1">
    <citation type="submission" date="2013-08" db="EMBL/GenBank/DDBJ databases">
        <authorList>
            <person name="Mendez C."/>
            <person name="Richter M."/>
            <person name="Ferrer M."/>
            <person name="Sanchez J."/>
        </authorList>
    </citation>
    <scope>NUCLEOTIDE SEQUENCE</scope>
</reference>
<dbReference type="GO" id="GO:0055091">
    <property type="term" value="P:phospholipid homeostasis"/>
    <property type="evidence" value="ECO:0007669"/>
    <property type="project" value="TreeGrafter"/>
</dbReference>
<keyword evidence="5 6" id="KW-0472">Membrane</keyword>
<organism evidence="7">
    <name type="scientific">mine drainage metagenome</name>
    <dbReference type="NCBI Taxonomy" id="410659"/>
    <lineage>
        <taxon>unclassified sequences</taxon>
        <taxon>metagenomes</taxon>
        <taxon>ecological metagenomes</taxon>
    </lineage>
</organism>
<keyword evidence="2" id="KW-1003">Cell membrane</keyword>
<evidence type="ECO:0000256" key="1">
    <source>
        <dbReference type="ARBA" id="ARBA00004651"/>
    </source>
</evidence>
<proteinExistence type="predicted"/>
<feature type="transmembrane region" description="Helical" evidence="6">
    <location>
        <begin position="91"/>
        <end position="112"/>
    </location>
</feature>
<dbReference type="AlphaFoldDB" id="T1B3F9"/>
<reference evidence="7" key="2">
    <citation type="journal article" date="2014" name="ISME J.">
        <title>Microbial stratification in low pH oxic and suboxic macroscopic growths along an acid mine drainage.</title>
        <authorList>
            <person name="Mendez-Garcia C."/>
            <person name="Mesa V."/>
            <person name="Sprenger R.R."/>
            <person name="Richter M."/>
            <person name="Diez M.S."/>
            <person name="Solano J."/>
            <person name="Bargiela R."/>
            <person name="Golyshina O.V."/>
            <person name="Manteca A."/>
            <person name="Ramos J.L."/>
            <person name="Gallego J.R."/>
            <person name="Llorente I."/>
            <person name="Martins Dos Santos V.A."/>
            <person name="Jensen O.N."/>
            <person name="Pelaez A.I."/>
            <person name="Sanchez J."/>
            <person name="Ferrer M."/>
        </authorList>
    </citation>
    <scope>NUCLEOTIDE SEQUENCE</scope>
</reference>
<evidence type="ECO:0000256" key="4">
    <source>
        <dbReference type="ARBA" id="ARBA00022989"/>
    </source>
</evidence>
<dbReference type="PANTHER" id="PTHR34697">
    <property type="entry name" value="PHOSPHATIDYLGLYCEROL LYSYLTRANSFERASE"/>
    <property type="match status" value="1"/>
</dbReference>
<keyword evidence="4 6" id="KW-1133">Transmembrane helix</keyword>
<dbReference type="EMBL" id="AUZZ01001416">
    <property type="protein sequence ID" value="EQD64417.1"/>
    <property type="molecule type" value="Genomic_DNA"/>
</dbReference>
<evidence type="ECO:0000256" key="2">
    <source>
        <dbReference type="ARBA" id="ARBA00022475"/>
    </source>
</evidence>
<accession>T1B3F9</accession>
<protein>
    <submittedName>
        <fullName evidence="7">Membrane protein</fullName>
    </submittedName>
</protein>
<dbReference type="GO" id="GO:0005886">
    <property type="term" value="C:plasma membrane"/>
    <property type="evidence" value="ECO:0007669"/>
    <property type="project" value="UniProtKB-SubCell"/>
</dbReference>
<feature type="transmembrane region" description="Helical" evidence="6">
    <location>
        <begin position="133"/>
        <end position="149"/>
    </location>
</feature>
<comment type="subcellular location">
    <subcellularLocation>
        <location evidence="1">Cell membrane</location>
        <topology evidence="1">Multi-pass membrane protein</topology>
    </subcellularLocation>
</comment>
<dbReference type="PANTHER" id="PTHR34697:SF2">
    <property type="entry name" value="PHOSPHATIDYLGLYCEROL LYSYLTRANSFERASE"/>
    <property type="match status" value="1"/>
</dbReference>
<evidence type="ECO:0000256" key="3">
    <source>
        <dbReference type="ARBA" id="ARBA00022692"/>
    </source>
</evidence>
<dbReference type="InterPro" id="IPR051211">
    <property type="entry name" value="PG_lysyltransferase"/>
</dbReference>
<keyword evidence="3 6" id="KW-0812">Transmembrane</keyword>
<comment type="caution">
    <text evidence="7">The sequence shown here is derived from an EMBL/GenBank/DDBJ whole genome shotgun (WGS) entry which is preliminary data.</text>
</comment>
<name>T1B3F9_9ZZZZ</name>
<gene>
    <name evidence="7" type="ORF">B2A_02015</name>
</gene>
<evidence type="ECO:0000256" key="5">
    <source>
        <dbReference type="ARBA" id="ARBA00023136"/>
    </source>
</evidence>